<dbReference type="InterPro" id="IPR036162">
    <property type="entry name" value="Resolvase-like_N_sf"/>
</dbReference>
<evidence type="ECO:0000313" key="9">
    <source>
        <dbReference type="Proteomes" id="UP000030993"/>
    </source>
</evidence>
<dbReference type="AlphaFoldDB" id="A0A0B2JYA1"/>
<dbReference type="InterPro" id="IPR006119">
    <property type="entry name" value="Resolv_N"/>
</dbReference>
<protein>
    <recommendedName>
        <fullName evidence="10">Resolvase</fullName>
    </recommendedName>
</protein>
<evidence type="ECO:0000256" key="1">
    <source>
        <dbReference type="ARBA" id="ARBA00022908"/>
    </source>
</evidence>
<dbReference type="PROSITE" id="PS51736">
    <property type="entry name" value="RECOMBINASES_3"/>
    <property type="match status" value="1"/>
</dbReference>
<dbReference type="PROSITE" id="PS00397">
    <property type="entry name" value="RECOMBINASES_1"/>
    <property type="match status" value="1"/>
</dbReference>
<dbReference type="PANTHER" id="PTHR30461">
    <property type="entry name" value="DNA-INVERTASE FROM LAMBDOID PROPHAGE"/>
    <property type="match status" value="1"/>
</dbReference>
<dbReference type="PANTHER" id="PTHR30461:SF23">
    <property type="entry name" value="DNA RECOMBINASE-RELATED"/>
    <property type="match status" value="1"/>
</dbReference>
<dbReference type="GO" id="GO:0003677">
    <property type="term" value="F:DNA binding"/>
    <property type="evidence" value="ECO:0007669"/>
    <property type="project" value="UniProtKB-KW"/>
</dbReference>
<dbReference type="STRING" id="82374.NZ47_09605"/>
<evidence type="ECO:0000256" key="4">
    <source>
        <dbReference type="PIRSR" id="PIRSR606118-50"/>
    </source>
</evidence>
<evidence type="ECO:0000256" key="3">
    <source>
        <dbReference type="ARBA" id="ARBA00023172"/>
    </source>
</evidence>
<evidence type="ECO:0008006" key="10">
    <source>
        <dbReference type="Google" id="ProtNLM"/>
    </source>
</evidence>
<dbReference type="InterPro" id="IPR038109">
    <property type="entry name" value="DNA_bind_recomb_sf"/>
</dbReference>
<evidence type="ECO:0000256" key="5">
    <source>
        <dbReference type="PROSITE-ProRule" id="PRU10137"/>
    </source>
</evidence>
<comment type="caution">
    <text evidence="8">The sequence shown here is derived from an EMBL/GenBank/DDBJ whole genome shotgun (WGS) entry which is preliminary data.</text>
</comment>
<dbReference type="Pfam" id="PF00239">
    <property type="entry name" value="Resolvase"/>
    <property type="match status" value="1"/>
</dbReference>
<dbReference type="Pfam" id="PF07508">
    <property type="entry name" value="Recombinase"/>
    <property type="match status" value="1"/>
</dbReference>
<evidence type="ECO:0000256" key="2">
    <source>
        <dbReference type="ARBA" id="ARBA00023125"/>
    </source>
</evidence>
<dbReference type="RefSeq" id="WP_039209801.1">
    <property type="nucleotide sequence ID" value="NZ_JSCE01000183.1"/>
</dbReference>
<dbReference type="SUPFAM" id="SSF53041">
    <property type="entry name" value="Resolvase-like"/>
    <property type="match status" value="1"/>
</dbReference>
<feature type="domain" description="Resolvase/invertase-type recombinase catalytic" evidence="6">
    <location>
        <begin position="3"/>
        <end position="155"/>
    </location>
</feature>
<name>A0A0B2JYA1_9FIRM</name>
<gene>
    <name evidence="8" type="ORF">NZ47_09605</name>
</gene>
<dbReference type="Gene3D" id="3.40.50.1390">
    <property type="entry name" value="Resolvase, N-terminal catalytic domain"/>
    <property type="match status" value="1"/>
</dbReference>
<dbReference type="InterPro" id="IPR011109">
    <property type="entry name" value="DNA_bind_recombinase_dom"/>
</dbReference>
<dbReference type="CDD" id="cd00338">
    <property type="entry name" value="Ser_Recombinase"/>
    <property type="match status" value="1"/>
</dbReference>
<keyword evidence="2" id="KW-0238">DNA-binding</keyword>
<reference evidence="8 9" key="1">
    <citation type="journal article" date="2013" name="PLoS ONE">
        <title>Identification and characterization of three novel lipases belonging to families II and V from Anaerovibrio lipolyticus 5ST.</title>
        <authorList>
            <person name="Prive F."/>
            <person name="Kaderbhai N.N."/>
            <person name="Girdwood S."/>
            <person name="Worgan H.J."/>
            <person name="Pinloche E."/>
            <person name="Scollan N.D."/>
            <person name="Huws S.A."/>
            <person name="Newbold C.J."/>
        </authorList>
    </citation>
    <scope>NUCLEOTIDE SEQUENCE [LARGE SCALE GENOMIC DNA]</scope>
    <source>
        <strain evidence="8 9">5S</strain>
    </source>
</reference>
<dbReference type="EMBL" id="JSCE01000183">
    <property type="protein sequence ID" value="KHM51626.1"/>
    <property type="molecule type" value="Genomic_DNA"/>
</dbReference>
<dbReference type="GO" id="GO:0000150">
    <property type="term" value="F:DNA strand exchange activity"/>
    <property type="evidence" value="ECO:0007669"/>
    <property type="project" value="InterPro"/>
</dbReference>
<feature type="active site" description="O-(5'-phospho-DNA)-serine intermediate" evidence="4 5">
    <location>
        <position position="11"/>
    </location>
</feature>
<sequence>MKKAALYIRVSTDEQAKHGFSLGEQRHDLEQYAAAHHYAVVDVYADEGNTARKAISKRKELQRLLDDVRAGHIDVILLKCLDRWFRNVRDYYKVQEVLDEYGVEWECTQEDYNTTTTNGRLMLNLKLSIAQNESDQTSDRIKYINEGKKRRKEECTGKHPFAYKSVNKKLVIIEEERPIVEFAFAQLLAGSSTHSIATKIWQEFHFAIDARRIWRIVRNPTYKGERYGIPDFCPAIIPPEEFDKVQKILSRNNQPSRTGLVYLFNGKIICPSCGSILVVNCGRSKKTGKYSRPIYLCGKKYTTGKPTIAGGCQFGGGVSERVIERWLIANIFPLLKDYEAHLRSSQPKSMDYRSKMKTINNKLARLKDLYLDELIDKDTYKADYRKLQDELAKLAIASKKQVRLPPAMDSILSDTDFEKTYSEMPREQQRELWQSVIKRIRIDRRPEDKGKRYTDFQVEFM</sequence>
<dbReference type="Gene3D" id="3.90.1750.20">
    <property type="entry name" value="Putative Large Serine Recombinase, Chain B, Domain 2"/>
    <property type="match status" value="1"/>
</dbReference>
<dbReference type="Proteomes" id="UP000030993">
    <property type="component" value="Unassembled WGS sequence"/>
</dbReference>
<keyword evidence="3" id="KW-0233">DNA recombination</keyword>
<dbReference type="Pfam" id="PF13408">
    <property type="entry name" value="Zn_ribbon_recom"/>
    <property type="match status" value="1"/>
</dbReference>
<dbReference type="InterPro" id="IPR025827">
    <property type="entry name" value="Zn_ribbon_recom_dom"/>
</dbReference>
<dbReference type="PROSITE" id="PS51737">
    <property type="entry name" value="RECOMBINASE_DNA_BIND"/>
    <property type="match status" value="1"/>
</dbReference>
<keyword evidence="1" id="KW-0229">DNA integration</keyword>
<accession>A0A0B2JYA1</accession>
<dbReference type="GO" id="GO:0015074">
    <property type="term" value="P:DNA integration"/>
    <property type="evidence" value="ECO:0007669"/>
    <property type="project" value="UniProtKB-KW"/>
</dbReference>
<proteinExistence type="predicted"/>
<dbReference type="InterPro" id="IPR050639">
    <property type="entry name" value="SSR_resolvase"/>
</dbReference>
<dbReference type="InterPro" id="IPR006118">
    <property type="entry name" value="Recombinase_CS"/>
</dbReference>
<feature type="domain" description="Recombinase" evidence="7">
    <location>
        <begin position="160"/>
        <end position="255"/>
    </location>
</feature>
<evidence type="ECO:0000313" key="8">
    <source>
        <dbReference type="EMBL" id="KHM51626.1"/>
    </source>
</evidence>
<dbReference type="SMART" id="SM00857">
    <property type="entry name" value="Resolvase"/>
    <property type="match status" value="1"/>
</dbReference>
<evidence type="ECO:0000259" key="6">
    <source>
        <dbReference type="PROSITE" id="PS51736"/>
    </source>
</evidence>
<organism evidence="8 9">
    <name type="scientific">Anaerovibrio lipolyticus</name>
    <dbReference type="NCBI Taxonomy" id="82374"/>
    <lineage>
        <taxon>Bacteria</taxon>
        <taxon>Bacillati</taxon>
        <taxon>Bacillota</taxon>
        <taxon>Negativicutes</taxon>
        <taxon>Selenomonadales</taxon>
        <taxon>Selenomonadaceae</taxon>
        <taxon>Anaerovibrio</taxon>
    </lineage>
</organism>
<keyword evidence="9" id="KW-1185">Reference proteome</keyword>
<evidence type="ECO:0000259" key="7">
    <source>
        <dbReference type="PROSITE" id="PS51737"/>
    </source>
</evidence>